<dbReference type="EMBL" id="CAJVCH010532085">
    <property type="protein sequence ID" value="CAG7824236.1"/>
    <property type="molecule type" value="Genomic_DNA"/>
</dbReference>
<sequence length="89" mass="10102">MHHTEMIGSSSLVVSRSKAFSNCVLLKRSISFVKFIGKTTQPFYFILWFSGVEFQGSDSGESSDSEDSELEDHVEKIEDSEDDETLRIF</sequence>
<reference evidence="2" key="1">
    <citation type="submission" date="2021-06" db="EMBL/GenBank/DDBJ databases">
        <authorList>
            <person name="Hodson N. C."/>
            <person name="Mongue J. A."/>
            <person name="Jaron S. K."/>
        </authorList>
    </citation>
    <scope>NUCLEOTIDE SEQUENCE</scope>
</reference>
<evidence type="ECO:0000313" key="2">
    <source>
        <dbReference type="EMBL" id="CAG7824236.1"/>
    </source>
</evidence>
<evidence type="ECO:0000256" key="1">
    <source>
        <dbReference type="SAM" id="MobiDB-lite"/>
    </source>
</evidence>
<organism evidence="2 3">
    <name type="scientific">Allacma fusca</name>
    <dbReference type="NCBI Taxonomy" id="39272"/>
    <lineage>
        <taxon>Eukaryota</taxon>
        <taxon>Metazoa</taxon>
        <taxon>Ecdysozoa</taxon>
        <taxon>Arthropoda</taxon>
        <taxon>Hexapoda</taxon>
        <taxon>Collembola</taxon>
        <taxon>Symphypleona</taxon>
        <taxon>Sminthuridae</taxon>
        <taxon>Allacma</taxon>
    </lineage>
</organism>
<proteinExistence type="predicted"/>
<feature type="region of interest" description="Disordered" evidence="1">
    <location>
        <begin position="56"/>
        <end position="89"/>
    </location>
</feature>
<feature type="compositionally biased region" description="Acidic residues" evidence="1">
    <location>
        <begin position="61"/>
        <end position="70"/>
    </location>
</feature>
<name>A0A8J2KZ58_9HEXA</name>
<protein>
    <submittedName>
        <fullName evidence="2">Uncharacterized protein</fullName>
    </submittedName>
</protein>
<feature type="compositionally biased region" description="Acidic residues" evidence="1">
    <location>
        <begin position="78"/>
        <end position="89"/>
    </location>
</feature>
<dbReference type="Proteomes" id="UP000708208">
    <property type="component" value="Unassembled WGS sequence"/>
</dbReference>
<accession>A0A8J2KZ58</accession>
<keyword evidence="3" id="KW-1185">Reference proteome</keyword>
<evidence type="ECO:0000313" key="3">
    <source>
        <dbReference type="Proteomes" id="UP000708208"/>
    </source>
</evidence>
<dbReference type="AlphaFoldDB" id="A0A8J2KZ58"/>
<comment type="caution">
    <text evidence="2">The sequence shown here is derived from an EMBL/GenBank/DDBJ whole genome shotgun (WGS) entry which is preliminary data.</text>
</comment>
<gene>
    <name evidence="2" type="ORF">AFUS01_LOCUS34404</name>
</gene>